<reference evidence="2" key="2">
    <citation type="submission" date="2013-10" db="EMBL/GenBank/DDBJ databases">
        <authorList>
            <person name="Aslett M."/>
        </authorList>
    </citation>
    <scope>NUCLEOTIDE SEQUENCE [LARGE SCALE GENOMIC DNA]</scope>
    <source>
        <strain evidence="2">Weybridge</strain>
    </source>
</reference>
<gene>
    <name evidence="2" type="ORF">EMWEY_00044420</name>
</gene>
<protein>
    <recommendedName>
        <fullName evidence="4">Gcp-like domain-containing protein</fullName>
    </recommendedName>
</protein>
<dbReference type="GeneID" id="25338428"/>
<keyword evidence="3" id="KW-1185">Reference proteome</keyword>
<feature type="non-terminal residue" evidence="2">
    <location>
        <position position="1"/>
    </location>
</feature>
<dbReference type="OrthoDB" id="348795at2759"/>
<name>U6M0U0_EIMMA</name>
<organism evidence="2 3">
    <name type="scientific">Eimeria maxima</name>
    <name type="common">Coccidian parasite</name>
    <dbReference type="NCBI Taxonomy" id="5804"/>
    <lineage>
        <taxon>Eukaryota</taxon>
        <taxon>Sar</taxon>
        <taxon>Alveolata</taxon>
        <taxon>Apicomplexa</taxon>
        <taxon>Conoidasida</taxon>
        <taxon>Coccidia</taxon>
        <taxon>Eucoccidiorida</taxon>
        <taxon>Eimeriorina</taxon>
        <taxon>Eimeriidae</taxon>
        <taxon>Eimeria</taxon>
    </lineage>
</organism>
<keyword evidence="1" id="KW-0175">Coiled coil</keyword>
<dbReference type="AlphaFoldDB" id="U6M0U0"/>
<reference evidence="2" key="1">
    <citation type="submission" date="2013-10" db="EMBL/GenBank/DDBJ databases">
        <title>Genomic analysis of the causative agents of coccidiosis in chickens.</title>
        <authorList>
            <person name="Reid A.J."/>
            <person name="Blake D."/>
            <person name="Billington K."/>
            <person name="Browne H."/>
            <person name="Dunn M."/>
            <person name="Hung S."/>
            <person name="Kawahara F."/>
            <person name="Miranda-Saavedra D."/>
            <person name="Mourier T."/>
            <person name="Nagra H."/>
            <person name="Otto T.D."/>
            <person name="Rawlings N."/>
            <person name="Sanchez A."/>
            <person name="Sanders M."/>
            <person name="Subramaniam C."/>
            <person name="Tay Y."/>
            <person name="Dear P."/>
            <person name="Doerig C."/>
            <person name="Gruber A."/>
            <person name="Parkinson J."/>
            <person name="Shirley M."/>
            <person name="Wan K.L."/>
            <person name="Berriman M."/>
            <person name="Tomley F."/>
            <person name="Pain A."/>
        </authorList>
    </citation>
    <scope>NUCLEOTIDE SEQUENCE [LARGE SCALE GENOMIC DNA]</scope>
    <source>
        <strain evidence="2">Weybridge</strain>
    </source>
</reference>
<evidence type="ECO:0008006" key="4">
    <source>
        <dbReference type="Google" id="ProtNLM"/>
    </source>
</evidence>
<dbReference type="VEuPathDB" id="ToxoDB:EMWEY_00044420"/>
<dbReference type="Gene3D" id="3.30.420.40">
    <property type="match status" value="1"/>
</dbReference>
<evidence type="ECO:0000313" key="3">
    <source>
        <dbReference type="Proteomes" id="UP000030763"/>
    </source>
</evidence>
<evidence type="ECO:0000313" key="2">
    <source>
        <dbReference type="EMBL" id="CDJ57857.1"/>
    </source>
</evidence>
<dbReference type="EMBL" id="HG719399">
    <property type="protein sequence ID" value="CDJ57857.1"/>
    <property type="molecule type" value="Genomic_DNA"/>
</dbReference>
<feature type="coiled-coil region" evidence="1">
    <location>
        <begin position="189"/>
        <end position="216"/>
    </location>
</feature>
<dbReference type="Proteomes" id="UP000030763">
    <property type="component" value="Unassembled WGS sequence"/>
</dbReference>
<proteinExistence type="predicted"/>
<sequence length="413" mass="45402">FSGIKAHLMRQMDSLKAEKGYLSLQQQRCVAKYIQDCLFSYVCRRLSRVLWLTEFIPELKTFALVGGVCRNRQLQQQVLQLLEQRRDPRVQQREFAALKKRLLKLVQRLPLLMVTNPSELQQQQQQQEEEEATVREALRVLVGGFSFADYTALRFPLSSFTSFCSSLSPAADSGVPGPLCVSPQLLAEVAAAQAARRDAEAEAEAATGAAAEAESTDTHSKCSRFNILLPGRQLLLQHCSRSMRAVPSNLPGVPPSFELFPASLCYCNSCKIISNNSNSSSGSNSSTSGTSNLRGMQHMVVPAAALCNDNAAMIGWAAFKYIQAHRLTSSKKFVTGAGTKVEEQQQQLLLQTQQLKQQQSNNGVPVPFISPKWSGGVSLVQPLGAMELLLLHALLQKTLPFPRSLLLSAAPER</sequence>
<evidence type="ECO:0000256" key="1">
    <source>
        <dbReference type="SAM" id="Coils"/>
    </source>
</evidence>
<dbReference type="RefSeq" id="XP_013334505.1">
    <property type="nucleotide sequence ID" value="XM_013479051.1"/>
</dbReference>
<accession>U6M0U0</accession>
<dbReference type="OMA" id="EGPLCIP"/>